<evidence type="ECO:0000256" key="3">
    <source>
        <dbReference type="SAM" id="MobiDB-lite"/>
    </source>
</evidence>
<evidence type="ECO:0000313" key="5">
    <source>
        <dbReference type="Proteomes" id="UP000609651"/>
    </source>
</evidence>
<dbReference type="PANTHER" id="PTHR46388">
    <property type="entry name" value="NHL REPEAT-CONTAINING PROTEIN 2"/>
    <property type="match status" value="1"/>
</dbReference>
<accession>A0ABX1VFC0</accession>
<feature type="repeat" description="NHL" evidence="2">
    <location>
        <begin position="312"/>
        <end position="353"/>
    </location>
</feature>
<evidence type="ECO:0000313" key="4">
    <source>
        <dbReference type="EMBL" id="NNJ26787.1"/>
    </source>
</evidence>
<proteinExistence type="predicted"/>
<name>A0ABX1VFC0_9PLAN</name>
<feature type="region of interest" description="Disordered" evidence="3">
    <location>
        <begin position="177"/>
        <end position="197"/>
    </location>
</feature>
<protein>
    <submittedName>
        <fullName evidence="4">Virginiamycin B lyase</fullName>
        <ecNumber evidence="4">4.2.99.-</ecNumber>
    </submittedName>
</protein>
<dbReference type="PROSITE" id="PS51125">
    <property type="entry name" value="NHL"/>
    <property type="match status" value="1"/>
</dbReference>
<evidence type="ECO:0000256" key="2">
    <source>
        <dbReference type="PROSITE-ProRule" id="PRU00504"/>
    </source>
</evidence>
<keyword evidence="1" id="KW-0677">Repeat</keyword>
<dbReference type="InterPro" id="IPR011042">
    <property type="entry name" value="6-blade_b-propeller_TolB-like"/>
</dbReference>
<dbReference type="EMBL" id="WTPX01000098">
    <property type="protein sequence ID" value="NNJ26787.1"/>
    <property type="molecule type" value="Genomic_DNA"/>
</dbReference>
<dbReference type="GO" id="GO:0016829">
    <property type="term" value="F:lyase activity"/>
    <property type="evidence" value="ECO:0007669"/>
    <property type="project" value="UniProtKB-KW"/>
</dbReference>
<comment type="caution">
    <text evidence="4">The sequence shown here is derived from an EMBL/GenBank/DDBJ whole genome shotgun (WGS) entry which is preliminary data.</text>
</comment>
<gene>
    <name evidence="4" type="primary">vgb</name>
    <name evidence="4" type="ORF">LzC2_28790</name>
</gene>
<feature type="compositionally biased region" description="Gly residues" evidence="3">
    <location>
        <begin position="255"/>
        <end position="264"/>
    </location>
</feature>
<organism evidence="4 5">
    <name type="scientific">Alienimonas chondri</name>
    <dbReference type="NCBI Taxonomy" id="2681879"/>
    <lineage>
        <taxon>Bacteria</taxon>
        <taxon>Pseudomonadati</taxon>
        <taxon>Planctomycetota</taxon>
        <taxon>Planctomycetia</taxon>
        <taxon>Planctomycetales</taxon>
        <taxon>Planctomycetaceae</taxon>
        <taxon>Alienimonas</taxon>
    </lineage>
</organism>
<dbReference type="Proteomes" id="UP000609651">
    <property type="component" value="Unassembled WGS sequence"/>
</dbReference>
<dbReference type="PANTHER" id="PTHR46388:SF2">
    <property type="entry name" value="NHL REPEAT-CONTAINING PROTEIN 2"/>
    <property type="match status" value="1"/>
</dbReference>
<dbReference type="EC" id="4.2.99.-" evidence="4"/>
<evidence type="ECO:0000256" key="1">
    <source>
        <dbReference type="ARBA" id="ARBA00022737"/>
    </source>
</evidence>
<dbReference type="SUPFAM" id="SSF101898">
    <property type="entry name" value="NHL repeat"/>
    <property type="match status" value="1"/>
</dbReference>
<dbReference type="InterPro" id="IPR001258">
    <property type="entry name" value="NHL_repeat"/>
</dbReference>
<dbReference type="Pfam" id="PF01436">
    <property type="entry name" value="NHL"/>
    <property type="match status" value="3"/>
</dbReference>
<dbReference type="RefSeq" id="WP_171188144.1">
    <property type="nucleotide sequence ID" value="NZ_WTPX01000098.1"/>
</dbReference>
<sequence length="361" mass="36645">MNPALWIAALCPLVVDGTTPNGLLTAAAAAAVNNPFGVAVAPDGGILICEVGGHRVRRVDPQSGLITTVVGTGEPGYSGDGGPAVAAQVNEPYEIAFDARGRWLIVDMQAHVVRRVDPTTGLIETVAGTGESGLSGDGGPATEARLHRPHSVTVAADGTVLICDIGNHRVRAVDPETGEIQTLGGDGTKRPTPAGAALEPVTPLAGPRAMTVAAPAGGGPGDWILALREGNAMYRLDAPVGDGSRRRLNRIAGTGRSGNSGDGGDATQAKLAGPKGVAVLPNGDIVLADTENHAVRVIRPVDGTIHTLLGRDAKGQVHGGTTLARPHGVAVMADGSILVGDSENHRVLRLPPPSARVTPPR</sequence>
<keyword evidence="4" id="KW-0456">Lyase</keyword>
<keyword evidence="5" id="KW-1185">Reference proteome</keyword>
<feature type="region of interest" description="Disordered" evidence="3">
    <location>
        <begin position="249"/>
        <end position="269"/>
    </location>
</feature>
<dbReference type="Gene3D" id="2.120.10.30">
    <property type="entry name" value="TolB, C-terminal domain"/>
    <property type="match status" value="3"/>
</dbReference>
<reference evidence="4 5" key="1">
    <citation type="journal article" date="2020" name="Syst. Appl. Microbiol.">
        <title>Alienimonas chondri sp. nov., a novel planctomycete isolated from the biofilm of the red alga Chondrus crispus.</title>
        <authorList>
            <person name="Vitorino I."/>
            <person name="Albuquerque L."/>
            <person name="Wiegand S."/>
            <person name="Kallscheuer N."/>
            <person name="da Costa M.S."/>
            <person name="Lobo-da-Cunha A."/>
            <person name="Jogler C."/>
            <person name="Lage O.M."/>
        </authorList>
    </citation>
    <scope>NUCLEOTIDE SEQUENCE [LARGE SCALE GENOMIC DNA]</scope>
    <source>
        <strain evidence="4 5">LzC2</strain>
    </source>
</reference>